<protein>
    <submittedName>
        <fullName evidence="1">Alpha/beta hydrolase</fullName>
    </submittedName>
</protein>
<dbReference type="PANTHER" id="PTHR45763">
    <property type="entry name" value="HYDROLASE, ALPHA/BETA FOLD FAMILY PROTEIN, EXPRESSED-RELATED"/>
    <property type="match status" value="1"/>
</dbReference>
<sequence>MDFEIDAPARLGETGLPDGRVLGWAEWGPPDGEVVLLIPGAATSRRLGLSAGVVESLNVRLVTVDRPGLGSSSPLEDRTFADFAADIACLAGERGFGVSPMIANSQGAPFAFACAAAGAAGPLAIVSGADEISRPEFTGTLPDELAGLVALVVSDPARAEAVFTGYDADALWNLVTRSAPDADLAVYTAPSFESAYRRAMAEAFGQGPAGYARDTVLAMGRWPFALSSITGHVDLWYGEQDRSHSPDNGVTLAGRLPDATLRIVPGIGGAVLWTHAAEILRALLGRDGQAKV</sequence>
<evidence type="ECO:0000313" key="2">
    <source>
        <dbReference type="Proteomes" id="UP000256220"/>
    </source>
</evidence>
<name>A0A2P2FMP1_AMYLU</name>
<dbReference type="AlphaFoldDB" id="A0A2P2FMP1"/>
<dbReference type="InterPro" id="IPR029058">
    <property type="entry name" value="AB_hydrolase_fold"/>
</dbReference>
<dbReference type="PANTHER" id="PTHR45763:SF46">
    <property type="entry name" value="AB HYDROLASE-1 DOMAIN-CONTAINING PROTEIN"/>
    <property type="match status" value="1"/>
</dbReference>
<dbReference type="SUPFAM" id="SSF53474">
    <property type="entry name" value="alpha/beta-Hydrolases"/>
    <property type="match status" value="1"/>
</dbReference>
<evidence type="ECO:0000313" key="1">
    <source>
        <dbReference type="EMBL" id="KFU78003.1"/>
    </source>
</evidence>
<comment type="caution">
    <text evidence="1">The sequence shown here is derived from an EMBL/GenBank/DDBJ whole genome shotgun (WGS) entry which is preliminary data.</text>
</comment>
<accession>A0A2P2FMP1</accession>
<dbReference type="RefSeq" id="WP_167373453.1">
    <property type="nucleotide sequence ID" value="NZ_JFBM01000028.1"/>
</dbReference>
<keyword evidence="1" id="KW-0378">Hydrolase</keyword>
<dbReference type="Gene3D" id="3.40.50.1820">
    <property type="entry name" value="alpha/beta hydrolase"/>
    <property type="match status" value="1"/>
</dbReference>
<gene>
    <name evidence="1" type="ORF">BB31_27985</name>
</gene>
<reference evidence="1 2" key="1">
    <citation type="journal article" date="2014" name="Genome Announc.">
        <title>Draft Genome Sequence of Amycolatopsis lurida NRRL 2430, Producer of the Glycopeptide Family Antibiotic Ristocetin.</title>
        <authorList>
            <person name="Kwun M.J."/>
            <person name="Hong H.J."/>
        </authorList>
    </citation>
    <scope>NUCLEOTIDE SEQUENCE [LARGE SCALE GENOMIC DNA]</scope>
    <source>
        <strain evidence="1 2">NRRL 2430</strain>
    </source>
</reference>
<proteinExistence type="predicted"/>
<dbReference type="GO" id="GO:0016787">
    <property type="term" value="F:hydrolase activity"/>
    <property type="evidence" value="ECO:0007669"/>
    <property type="project" value="UniProtKB-KW"/>
</dbReference>
<organism evidence="1 2">
    <name type="scientific">Amycolatopsis lurida NRRL 2430</name>
    <dbReference type="NCBI Taxonomy" id="1460371"/>
    <lineage>
        <taxon>Bacteria</taxon>
        <taxon>Bacillati</taxon>
        <taxon>Actinomycetota</taxon>
        <taxon>Actinomycetes</taxon>
        <taxon>Pseudonocardiales</taxon>
        <taxon>Pseudonocardiaceae</taxon>
        <taxon>Amycolatopsis</taxon>
    </lineage>
</organism>
<dbReference type="EMBL" id="JFBM01000028">
    <property type="protein sequence ID" value="KFU78003.1"/>
    <property type="molecule type" value="Genomic_DNA"/>
</dbReference>
<keyword evidence="2" id="KW-1185">Reference proteome</keyword>
<dbReference type="Proteomes" id="UP000256220">
    <property type="component" value="Unassembled WGS sequence"/>
</dbReference>